<keyword evidence="2" id="KW-1185">Reference proteome</keyword>
<evidence type="ECO:0000313" key="1">
    <source>
        <dbReference type="EMBL" id="MDW5598930.1"/>
    </source>
</evidence>
<dbReference type="RefSeq" id="WP_318601528.1">
    <property type="nucleotide sequence ID" value="NZ_JAWSTH010000236.1"/>
</dbReference>
<dbReference type="Proteomes" id="UP001284601">
    <property type="component" value="Unassembled WGS sequence"/>
</dbReference>
<reference evidence="2" key="1">
    <citation type="submission" date="2023-07" db="EMBL/GenBank/DDBJ databases">
        <title>Conexibacter stalactiti sp. nov., isolated from stalactites in a lava cave and emended description of the genus Conexibacter.</title>
        <authorList>
            <person name="Lee S.D."/>
        </authorList>
    </citation>
    <scope>NUCLEOTIDE SEQUENCE [LARGE SCALE GENOMIC DNA]</scope>
    <source>
        <strain evidence="2">KCTC 39840</strain>
    </source>
</reference>
<organism evidence="1 2">
    <name type="scientific">Conexibacter stalactiti</name>
    <dbReference type="NCBI Taxonomy" id="1940611"/>
    <lineage>
        <taxon>Bacteria</taxon>
        <taxon>Bacillati</taxon>
        <taxon>Actinomycetota</taxon>
        <taxon>Thermoleophilia</taxon>
        <taxon>Solirubrobacterales</taxon>
        <taxon>Conexibacteraceae</taxon>
        <taxon>Conexibacter</taxon>
    </lineage>
</organism>
<feature type="non-terminal residue" evidence="1">
    <location>
        <position position="1"/>
    </location>
</feature>
<dbReference type="EMBL" id="JAWSTH010000236">
    <property type="protein sequence ID" value="MDW5598930.1"/>
    <property type="molecule type" value="Genomic_DNA"/>
</dbReference>
<gene>
    <name evidence="1" type="ORF">R7226_31515</name>
</gene>
<name>A0ABU4I045_9ACTN</name>
<evidence type="ECO:0000313" key="2">
    <source>
        <dbReference type="Proteomes" id="UP001284601"/>
    </source>
</evidence>
<comment type="caution">
    <text evidence="1">The sequence shown here is derived from an EMBL/GenBank/DDBJ whole genome shotgun (WGS) entry which is preliminary data.</text>
</comment>
<accession>A0ABU4I045</accession>
<sequence>LPPLRVRLPRAGRYELHLRLLAGRRVVERSLGAATLPAGVAVLRLRVGAADVGSGAAATLDQLRLERVSPRR</sequence>
<protein>
    <submittedName>
        <fullName evidence="1">Uncharacterized protein</fullName>
    </submittedName>
</protein>
<proteinExistence type="predicted"/>